<gene>
    <name evidence="3" type="ORF">HJC23_004551</name>
</gene>
<reference evidence="3 4" key="1">
    <citation type="journal article" date="2020" name="G3 (Bethesda)">
        <title>Improved Reference Genome for Cyclotella cryptica CCMP332, a Model for Cell Wall Morphogenesis, Salinity Adaptation, and Lipid Production in Diatoms (Bacillariophyta).</title>
        <authorList>
            <person name="Roberts W.R."/>
            <person name="Downey K.M."/>
            <person name="Ruck E.C."/>
            <person name="Traller J.C."/>
            <person name="Alverson A.J."/>
        </authorList>
    </citation>
    <scope>NUCLEOTIDE SEQUENCE [LARGE SCALE GENOMIC DNA]</scope>
    <source>
        <strain evidence="3 4">CCMP332</strain>
    </source>
</reference>
<feature type="compositionally biased region" description="Basic residues" evidence="1">
    <location>
        <begin position="1316"/>
        <end position="1335"/>
    </location>
</feature>
<evidence type="ECO:0000256" key="1">
    <source>
        <dbReference type="SAM" id="MobiDB-lite"/>
    </source>
</evidence>
<evidence type="ECO:0000256" key="2">
    <source>
        <dbReference type="SAM" id="SignalP"/>
    </source>
</evidence>
<sequence>MILPQSSIRPLPRSLWLLLPLLLSRANAQSVQGFVYWDSDFNGILSEGVLDRYGTVVRELENGVVNVRIEVRQCGSIDGESIIQGLTGWLSNYVEVPGNSNIHAKAGYYKIDVSSNVNTKGRDRLLQKGRTGCLITKEEVGAINSGNSLGDDGATNSVGDAGCYLVVSSPKDYEITTTFPIPHSYGFYGWSNASSEETNSIVDDIFNWIPYKDIGPFTTDGGNEDTRINRGYQTRTTECFGFNKDNGEWYAWKDESLAFGDERNEAEENDGDFEVKGSGAVEIAMPNSRLYGYDRYLTQTSYNLDDVLSISPVGMSKALWPLPLRVKSDVYLGLKFNDNGPLEGRFQFQPTSENEALAASKWRPQSNLNREPSSPNIFSADTVHAENESLLDNIDGILADVSNFEDVVKSFLRDEVLYASGDGSLERMLTSLDIAVLEQWSMVKISDSEASLNETRHLRILSATTIPDIVLPPCRLRGSNINNHRILRSMPTPQTVFYLQVYGTYEIRTTSEIAPIIQTIKAFGKLVSSTINRKRDDLLRNIRTRTGIDGPECYRPTSSINDTDDDTESLSSYNAISIGLGSPNAFACEDLLPLYYSHLSEMVAREDVGHTANSGENVQLSKALEALKEEDAFYGSNRIQGEKSSSAPSSLIPITLSIFLFLLVAAAGTGWVIYERRRRATIRKRKRILKERRAMEKSSKKNAGINPIDNSHKSKADARASSSDDDIELGRRFDDSRKTSRENSDLEQSILSGLDHHVSRESGLNHFDSSILVDHRTFKTSQAEICEVASTENDDTKNMTRIIEKSSINYANAFSRKSLGKAFLSFQKSTTRIMLGEVDISDSEDITSDSDRGRMDGKKLAESLASPIATVPLALSPTPNRKMFTSALINAHSSLTRPRKPPLDRNVERDQTGTRSRTTQSKTLASGVEASGLISLSVPNADSSNSSDNHSFSSESFDELSPAPTFNVCTSARESDIAMSEDQHFSLDTFTMQRSSQPVDSNSDDSRSSTSINISSDSHYSSSESSSEVILWNKKNDKDCNGKSIKNRHQNYNQKEKASDRPTARMGHNASETDLIVLDAAPTTVNETLSSNSMAESISHKDSYLRYEPDTKRDLRHFLIDSEMKHPSCDMESSDYDSSNNSSNKSSGSSSSESSSGVIVLKKTDVNDSEPKFNKKRHQNYRQERGEVSDRPTAKRSTKASGRHLINGDPASTAHKERLSSGVVKGSKSRSDRHLHYEKRLERLHSDDYPKERVRSKIPSLQKHKTERRISLPEPRGVDYHVRLHPHAISEPCLVPGRDVALVESMHRLSSGTKAERHKHGLLNTKSKSHLRKSIPNRQQVEQKARKKIEHPSKYHSHSNTRHDHLGDSKLRKASAKVPRGQTFDKKLQMARVETSNDNAPKSNDSVIEAHTDKQNRHESQLHESILTKTADYLPRGLESAGTKRVKKHEPSRSWTNSSKSKSGSDLDYSSNMRISLQSNCSTRKSSRPRDSRKVSDVTSGEKRRSAKPDPPAQSELQKHNTRKVAIEKLNSLKSSLKSSLKGTKLSEAATSILECADGTDNDAYKDEKKLKGRSKKSSHSARASELSSSNPRETSSSRKLSRDIRYNSKR</sequence>
<feature type="signal peptide" evidence="2">
    <location>
        <begin position="1"/>
        <end position="28"/>
    </location>
</feature>
<feature type="region of interest" description="Disordered" evidence="1">
    <location>
        <begin position="993"/>
        <end position="1028"/>
    </location>
</feature>
<evidence type="ECO:0000313" key="4">
    <source>
        <dbReference type="Proteomes" id="UP001516023"/>
    </source>
</evidence>
<dbReference type="Proteomes" id="UP001516023">
    <property type="component" value="Unassembled WGS sequence"/>
</dbReference>
<protein>
    <submittedName>
        <fullName evidence="3">Uncharacterized protein</fullName>
    </submittedName>
</protein>
<feature type="chain" id="PRO_5044883266" evidence="2">
    <location>
        <begin position="29"/>
        <end position="1611"/>
    </location>
</feature>
<feature type="compositionally biased region" description="Basic and acidic residues" evidence="1">
    <location>
        <begin position="1408"/>
        <end position="1422"/>
    </location>
</feature>
<feature type="compositionally biased region" description="Low complexity" evidence="1">
    <location>
        <begin position="1453"/>
        <end position="1471"/>
    </location>
</feature>
<comment type="caution">
    <text evidence="3">The sequence shown here is derived from an EMBL/GenBank/DDBJ whole genome shotgun (WGS) entry which is preliminary data.</text>
</comment>
<keyword evidence="2" id="KW-0732">Signal</keyword>
<feature type="region of interest" description="Disordered" evidence="1">
    <location>
        <begin position="1309"/>
        <end position="1525"/>
    </location>
</feature>
<feature type="compositionally biased region" description="Basic and acidic residues" evidence="1">
    <location>
        <begin position="1054"/>
        <end position="1063"/>
    </location>
</feature>
<keyword evidence="4" id="KW-1185">Reference proteome</keyword>
<organism evidence="3 4">
    <name type="scientific">Cyclotella cryptica</name>
    <dbReference type="NCBI Taxonomy" id="29204"/>
    <lineage>
        <taxon>Eukaryota</taxon>
        <taxon>Sar</taxon>
        <taxon>Stramenopiles</taxon>
        <taxon>Ochrophyta</taxon>
        <taxon>Bacillariophyta</taxon>
        <taxon>Coscinodiscophyceae</taxon>
        <taxon>Thalassiosirophycidae</taxon>
        <taxon>Stephanodiscales</taxon>
        <taxon>Stephanodiscaceae</taxon>
        <taxon>Cyclotella</taxon>
    </lineage>
</organism>
<feature type="compositionally biased region" description="Basic and acidic residues" evidence="1">
    <location>
        <begin position="728"/>
        <end position="744"/>
    </location>
</feature>
<feature type="region of interest" description="Disordered" evidence="1">
    <location>
        <begin position="1040"/>
        <end position="1067"/>
    </location>
</feature>
<feature type="compositionally biased region" description="Low complexity" evidence="1">
    <location>
        <begin position="1136"/>
        <end position="1157"/>
    </location>
</feature>
<accession>A0ABD3QA36</accession>
<feature type="compositionally biased region" description="Basic and acidic residues" evidence="1">
    <location>
        <begin position="901"/>
        <end position="912"/>
    </location>
</feature>
<evidence type="ECO:0000313" key="3">
    <source>
        <dbReference type="EMBL" id="KAL3797259.1"/>
    </source>
</evidence>
<feature type="compositionally biased region" description="Basic and acidic residues" evidence="1">
    <location>
        <begin position="1361"/>
        <end position="1371"/>
    </location>
</feature>
<proteinExistence type="predicted"/>
<feature type="compositionally biased region" description="Low complexity" evidence="1">
    <location>
        <begin position="943"/>
        <end position="955"/>
    </location>
</feature>
<feature type="region of interest" description="Disordered" evidence="1">
    <location>
        <begin position="1552"/>
        <end position="1611"/>
    </location>
</feature>
<feature type="compositionally biased region" description="Basic and acidic residues" evidence="1">
    <location>
        <begin position="1488"/>
        <end position="1508"/>
    </location>
</feature>
<feature type="compositionally biased region" description="Polar residues" evidence="1">
    <location>
        <begin position="1394"/>
        <end position="1406"/>
    </location>
</feature>
<feature type="region of interest" description="Disordered" evidence="1">
    <location>
        <begin position="691"/>
        <end position="748"/>
    </location>
</feature>
<feature type="region of interest" description="Disordered" evidence="1">
    <location>
        <begin position="891"/>
        <end position="963"/>
    </location>
</feature>
<feature type="compositionally biased region" description="Polar residues" evidence="1">
    <location>
        <begin position="1472"/>
        <end position="1484"/>
    </location>
</feature>
<feature type="compositionally biased region" description="Low complexity" evidence="1">
    <location>
        <begin position="1008"/>
        <end position="1027"/>
    </location>
</feature>
<feature type="compositionally biased region" description="Basic and acidic residues" evidence="1">
    <location>
        <begin position="1601"/>
        <end position="1611"/>
    </location>
</feature>
<dbReference type="EMBL" id="JABMIG020000056">
    <property type="protein sequence ID" value="KAL3797259.1"/>
    <property type="molecule type" value="Genomic_DNA"/>
</dbReference>
<feature type="compositionally biased region" description="Basic residues" evidence="1">
    <location>
        <begin position="1571"/>
        <end position="1580"/>
    </location>
</feature>
<feature type="compositionally biased region" description="Basic residues" evidence="1">
    <location>
        <begin position="1345"/>
        <end position="1360"/>
    </location>
</feature>
<feature type="compositionally biased region" description="Basic and acidic residues" evidence="1">
    <location>
        <begin position="1162"/>
        <end position="1173"/>
    </location>
</feature>
<feature type="compositionally biased region" description="Low complexity" evidence="1">
    <location>
        <begin position="1581"/>
        <end position="1599"/>
    </location>
</feature>
<name>A0ABD3QA36_9STRA</name>
<feature type="compositionally biased region" description="Polar residues" evidence="1">
    <location>
        <begin position="913"/>
        <end position="924"/>
    </location>
</feature>
<feature type="region of interest" description="Disordered" evidence="1">
    <location>
        <begin position="1126"/>
        <end position="1234"/>
    </location>
</feature>
<feature type="compositionally biased region" description="Basic and acidic residues" evidence="1">
    <location>
        <begin position="1181"/>
        <end position="1193"/>
    </location>
</feature>